<dbReference type="Proteomes" id="UP000515819">
    <property type="component" value="Chromosome"/>
</dbReference>
<gene>
    <name evidence="2" type="ORF">H9Q76_12905</name>
</gene>
<keyword evidence="3" id="KW-1185">Reference proteome</keyword>
<keyword evidence="1" id="KW-1133">Transmembrane helix</keyword>
<reference evidence="2 3" key="1">
    <citation type="submission" date="2020-08" db="EMBL/GenBank/DDBJ databases">
        <authorList>
            <person name="Liu C."/>
            <person name="Sun Q."/>
        </authorList>
    </citation>
    <scope>NUCLEOTIDE SEQUENCE [LARGE SCALE GENOMIC DNA]</scope>
    <source>
        <strain evidence="2 3">NSJ-4</strain>
    </source>
</reference>
<proteinExistence type="predicted"/>
<dbReference type="KEGG" id="wcp:H9Q76_12905"/>
<feature type="transmembrane region" description="Helical" evidence="1">
    <location>
        <begin position="6"/>
        <end position="26"/>
    </location>
</feature>
<name>A0A7G9FM09_9FIRM</name>
<evidence type="ECO:0000256" key="1">
    <source>
        <dbReference type="SAM" id="Phobius"/>
    </source>
</evidence>
<dbReference type="RefSeq" id="WP_021984589.1">
    <property type="nucleotide sequence ID" value="NZ_CP060632.1"/>
</dbReference>
<protein>
    <submittedName>
        <fullName evidence="2">Uncharacterized protein</fullName>
    </submittedName>
</protein>
<sequence length="259" mass="30041">MKHRKIWIIIAGVVLIVAGVLGVVFVRQNWNSKDTGPHSIEFTFGFDEFTFMKHTLSEGDRMSAIMMENNIGMANSVNDTRDYFVYYADNMKAQVLMCPYEIDGDRNYRASVYIVSKESENDRRIHMSIDKSQPEYDTYYKGPIQIGDSLEQVYEYLHIDEIKKYGELEEKNNRKYYTCDSNLGVITFHEEPFTGLQELEKYKTPEEYLKTGNTIQYIINFATYDLQVQVDESLTVSHISLAYDPDRTTTSSDLADMGF</sequence>
<organism evidence="2 3">
    <name type="scientific">Wujia chipingensis</name>
    <dbReference type="NCBI Taxonomy" id="2763670"/>
    <lineage>
        <taxon>Bacteria</taxon>
        <taxon>Bacillati</taxon>
        <taxon>Bacillota</taxon>
        <taxon>Clostridia</taxon>
        <taxon>Lachnospirales</taxon>
        <taxon>Lachnospiraceae</taxon>
        <taxon>Wujia</taxon>
    </lineage>
</organism>
<keyword evidence="1" id="KW-0472">Membrane</keyword>
<dbReference type="EMBL" id="CP060632">
    <property type="protein sequence ID" value="QNL99590.1"/>
    <property type="molecule type" value="Genomic_DNA"/>
</dbReference>
<evidence type="ECO:0000313" key="3">
    <source>
        <dbReference type="Proteomes" id="UP000515819"/>
    </source>
</evidence>
<evidence type="ECO:0000313" key="2">
    <source>
        <dbReference type="EMBL" id="QNL99590.1"/>
    </source>
</evidence>
<dbReference type="AlphaFoldDB" id="A0A7G9FM09"/>
<accession>A0A7G9FM09</accession>
<keyword evidence="1" id="KW-0812">Transmembrane</keyword>